<dbReference type="Proteomes" id="UP000284543">
    <property type="component" value="Unassembled WGS sequence"/>
</dbReference>
<proteinExistence type="predicted"/>
<evidence type="ECO:0000313" key="2">
    <source>
        <dbReference type="Proteomes" id="UP000284543"/>
    </source>
</evidence>
<reference evidence="1 2" key="1">
    <citation type="submission" date="2018-08" db="EMBL/GenBank/DDBJ databases">
        <title>A genome reference for cultivated species of the human gut microbiota.</title>
        <authorList>
            <person name="Zou Y."/>
            <person name="Xue W."/>
            <person name="Luo G."/>
        </authorList>
    </citation>
    <scope>NUCLEOTIDE SEQUENCE [LARGE SCALE GENOMIC DNA]</scope>
    <source>
        <strain evidence="1 2">AF14-18</strain>
    </source>
</reference>
<sequence length="76" mass="8743">MSKCHNKRPLLSDKLFLGSLSIVGVGFVKIPPQFYEKGPFYVQFQVLLILDMLNKPPHYRPFYPMMYSEVSGFGTV</sequence>
<name>A0A412YY59_9FIRM</name>
<evidence type="ECO:0000313" key="1">
    <source>
        <dbReference type="EMBL" id="RGV72581.1"/>
    </source>
</evidence>
<organism evidence="1 2">
    <name type="scientific">Enterocloster bolteae</name>
    <dbReference type="NCBI Taxonomy" id="208479"/>
    <lineage>
        <taxon>Bacteria</taxon>
        <taxon>Bacillati</taxon>
        <taxon>Bacillota</taxon>
        <taxon>Clostridia</taxon>
        <taxon>Lachnospirales</taxon>
        <taxon>Lachnospiraceae</taxon>
        <taxon>Enterocloster</taxon>
    </lineage>
</organism>
<gene>
    <name evidence="1" type="ORF">DWW02_23345</name>
</gene>
<comment type="caution">
    <text evidence="1">The sequence shown here is derived from an EMBL/GenBank/DDBJ whole genome shotgun (WGS) entry which is preliminary data.</text>
</comment>
<dbReference type="AlphaFoldDB" id="A0A412YY59"/>
<protein>
    <submittedName>
        <fullName evidence="1">Uncharacterized protein</fullName>
    </submittedName>
</protein>
<dbReference type="EMBL" id="QRZM01000013">
    <property type="protein sequence ID" value="RGV72581.1"/>
    <property type="molecule type" value="Genomic_DNA"/>
</dbReference>
<accession>A0A412YY59</accession>